<dbReference type="FunFam" id="2.160.10.10:FF:000008">
    <property type="entry name" value="Maltose O-acetyltransferase"/>
    <property type="match status" value="1"/>
</dbReference>
<dbReference type="CDD" id="cd03357">
    <property type="entry name" value="LbH_MAT_GAT"/>
    <property type="match status" value="1"/>
</dbReference>
<evidence type="ECO:0000256" key="3">
    <source>
        <dbReference type="ARBA" id="ARBA00022737"/>
    </source>
</evidence>
<dbReference type="RefSeq" id="WP_062183129.1">
    <property type="nucleotide sequence ID" value="NZ_BBXL01000019.1"/>
</dbReference>
<dbReference type="EC" id="2.3.1.-" evidence="5"/>
<name>A0A1M5HK92_9BACT</name>
<dbReference type="PROSITE" id="PS00101">
    <property type="entry name" value="HEXAPEP_TRANSFERASES"/>
    <property type="match status" value="1"/>
</dbReference>
<keyword evidence="4 5" id="KW-0012">Acyltransferase</keyword>
<evidence type="ECO:0000313" key="8">
    <source>
        <dbReference type="Proteomes" id="UP000184480"/>
    </source>
</evidence>
<dbReference type="OrthoDB" id="9812571at2"/>
<reference evidence="8" key="1">
    <citation type="submission" date="2016-11" db="EMBL/GenBank/DDBJ databases">
        <authorList>
            <person name="Varghese N."/>
            <person name="Submissions S."/>
        </authorList>
    </citation>
    <scope>NUCLEOTIDE SEQUENCE [LARGE SCALE GENOMIC DNA]</scope>
    <source>
        <strain evidence="8">DSM 27370</strain>
    </source>
</reference>
<dbReference type="Proteomes" id="UP000184480">
    <property type="component" value="Unassembled WGS sequence"/>
</dbReference>
<keyword evidence="8" id="KW-1185">Reference proteome</keyword>
<dbReference type="Pfam" id="PF12464">
    <property type="entry name" value="Mac"/>
    <property type="match status" value="1"/>
</dbReference>
<dbReference type="SUPFAM" id="SSF51161">
    <property type="entry name" value="Trimeric LpxA-like enzymes"/>
    <property type="match status" value="1"/>
</dbReference>
<evidence type="ECO:0000256" key="5">
    <source>
        <dbReference type="RuleBase" id="RU367021"/>
    </source>
</evidence>
<evidence type="ECO:0000256" key="2">
    <source>
        <dbReference type="ARBA" id="ARBA00022679"/>
    </source>
</evidence>
<keyword evidence="3" id="KW-0677">Repeat</keyword>
<sequence>MTEKQKMQAGMSYHAFDEELIRDREDARMKIYDYNLTRPDETDKRTGILRSLFGSVQKDILIEPSFRCDYGYNIHVGENFYANFDCVMLDVCSIEIGDNCLLAPGVHIYTASHPLDAVARTSGDEFGKPVKIGHNVWIGGCVVINPGVTIGDNAVIASGSVVTKDVPANTLVGGVPARVIQQIG</sequence>
<dbReference type="PANTHER" id="PTHR43017:SF1">
    <property type="entry name" value="ACETYLTRANSFERASE YJL218W-RELATED"/>
    <property type="match status" value="1"/>
</dbReference>
<dbReference type="PANTHER" id="PTHR43017">
    <property type="entry name" value="GALACTOSIDE O-ACETYLTRANSFERASE"/>
    <property type="match status" value="1"/>
</dbReference>
<dbReference type="InterPro" id="IPR011004">
    <property type="entry name" value="Trimer_LpxA-like_sf"/>
</dbReference>
<dbReference type="GO" id="GO:0008870">
    <property type="term" value="F:galactoside O-acetyltransferase activity"/>
    <property type="evidence" value="ECO:0007669"/>
    <property type="project" value="TreeGrafter"/>
</dbReference>
<evidence type="ECO:0000259" key="6">
    <source>
        <dbReference type="SMART" id="SM01266"/>
    </source>
</evidence>
<accession>A0A1M5HK92</accession>
<dbReference type="STRING" id="1346286.SAMN05444362_11691"/>
<proteinExistence type="inferred from homology"/>
<feature type="domain" description="Maltose/galactoside acetyltransferase" evidence="6">
    <location>
        <begin position="4"/>
        <end position="58"/>
    </location>
</feature>
<protein>
    <recommendedName>
        <fullName evidence="5">Acetyltransferase</fullName>
        <ecNumber evidence="5">2.3.1.-</ecNumber>
    </recommendedName>
</protein>
<evidence type="ECO:0000256" key="4">
    <source>
        <dbReference type="ARBA" id="ARBA00023315"/>
    </source>
</evidence>
<dbReference type="Pfam" id="PF00132">
    <property type="entry name" value="Hexapep"/>
    <property type="match status" value="1"/>
</dbReference>
<dbReference type="InterPro" id="IPR024688">
    <property type="entry name" value="Mac_dom"/>
</dbReference>
<comment type="similarity">
    <text evidence="1 5">Belongs to the transferase hexapeptide repeat family.</text>
</comment>
<dbReference type="InterPro" id="IPR001451">
    <property type="entry name" value="Hexapep"/>
</dbReference>
<dbReference type="SMART" id="SM01266">
    <property type="entry name" value="Mac"/>
    <property type="match status" value="1"/>
</dbReference>
<dbReference type="Gene3D" id="2.160.10.10">
    <property type="entry name" value="Hexapeptide repeat proteins"/>
    <property type="match status" value="1"/>
</dbReference>
<dbReference type="InterPro" id="IPR018357">
    <property type="entry name" value="Hexapep_transf_CS"/>
</dbReference>
<evidence type="ECO:0000256" key="1">
    <source>
        <dbReference type="ARBA" id="ARBA00007274"/>
    </source>
</evidence>
<dbReference type="EMBL" id="FQUC01000016">
    <property type="protein sequence ID" value="SHG16360.1"/>
    <property type="molecule type" value="Genomic_DNA"/>
</dbReference>
<dbReference type="AlphaFoldDB" id="A0A1M5HK92"/>
<gene>
    <name evidence="7" type="ORF">SAMN05444362_11691</name>
</gene>
<organism evidence="7 8">
    <name type="scientific">Dysgonomonas macrotermitis</name>
    <dbReference type="NCBI Taxonomy" id="1346286"/>
    <lineage>
        <taxon>Bacteria</taxon>
        <taxon>Pseudomonadati</taxon>
        <taxon>Bacteroidota</taxon>
        <taxon>Bacteroidia</taxon>
        <taxon>Bacteroidales</taxon>
        <taxon>Dysgonomonadaceae</taxon>
        <taxon>Dysgonomonas</taxon>
    </lineage>
</organism>
<dbReference type="InterPro" id="IPR039369">
    <property type="entry name" value="LacA-like"/>
</dbReference>
<evidence type="ECO:0000313" key="7">
    <source>
        <dbReference type="EMBL" id="SHG16360.1"/>
    </source>
</evidence>
<dbReference type="Pfam" id="PF14602">
    <property type="entry name" value="Hexapep_2"/>
    <property type="match status" value="1"/>
</dbReference>
<keyword evidence="2 5" id="KW-0808">Transferase</keyword>